<keyword evidence="2" id="KW-1185">Reference proteome</keyword>
<evidence type="ECO:0000313" key="1">
    <source>
        <dbReference type="EMBL" id="KAJ8114874.1"/>
    </source>
</evidence>
<proteinExistence type="predicted"/>
<accession>A0ACC2II39</accession>
<protein>
    <submittedName>
        <fullName evidence="1">Uncharacterized protein</fullName>
    </submittedName>
</protein>
<reference evidence="1" key="1">
    <citation type="submission" date="2022-11" db="EMBL/GenBank/DDBJ databases">
        <title>Genome Sequence of Nemania bipapillata.</title>
        <authorList>
            <person name="Buettner E."/>
        </authorList>
    </citation>
    <scope>NUCLEOTIDE SEQUENCE</scope>
    <source>
        <strain evidence="1">CP14</strain>
    </source>
</reference>
<sequence>MASTKPRDWADDDEADEVSVELPPPQTIQNKDGTKTTITYRLNENGQKVKTTRRIRLVTHREVVNPRVAERKTWSKFGLSEKDSHQLAQGYQGRGQGPQRQCYEGAAEGQDRQVSYL</sequence>
<name>A0ACC2II39_9PEZI</name>
<dbReference type="Proteomes" id="UP001153334">
    <property type="component" value="Unassembled WGS sequence"/>
</dbReference>
<evidence type="ECO:0000313" key="2">
    <source>
        <dbReference type="Proteomes" id="UP001153334"/>
    </source>
</evidence>
<organism evidence="1 2">
    <name type="scientific">Nemania bipapillata</name>
    <dbReference type="NCBI Taxonomy" id="110536"/>
    <lineage>
        <taxon>Eukaryota</taxon>
        <taxon>Fungi</taxon>
        <taxon>Dikarya</taxon>
        <taxon>Ascomycota</taxon>
        <taxon>Pezizomycotina</taxon>
        <taxon>Sordariomycetes</taxon>
        <taxon>Xylariomycetidae</taxon>
        <taxon>Xylariales</taxon>
        <taxon>Xylariaceae</taxon>
        <taxon>Nemania</taxon>
    </lineage>
</organism>
<gene>
    <name evidence="1" type="ORF">ONZ43_g4799</name>
</gene>
<dbReference type="EMBL" id="JAPESX010001364">
    <property type="protein sequence ID" value="KAJ8114874.1"/>
    <property type="molecule type" value="Genomic_DNA"/>
</dbReference>
<comment type="caution">
    <text evidence="1">The sequence shown here is derived from an EMBL/GenBank/DDBJ whole genome shotgun (WGS) entry which is preliminary data.</text>
</comment>